<accession>B6UG54</accession>
<dbReference type="AlphaFoldDB" id="B6UG54"/>
<sequence>MEESDNRGSEREDKDIQEVNKEIINGEKKVKLFSWSY</sequence>
<reference evidence="1" key="1">
    <citation type="journal article" date="2009" name="Plant Mol. Biol.">
        <title>Insights into corn genes derived from large-scale cDNA sequencing.</title>
        <authorList>
            <person name="Alexandrov N.N."/>
            <person name="Brover V.V."/>
            <person name="Freidin S."/>
            <person name="Troukhan M.E."/>
            <person name="Tatarinova T.V."/>
            <person name="Zhang H."/>
            <person name="Swaller T.J."/>
            <person name="Lu Y.P."/>
            <person name="Bouck J."/>
            <person name="Flavell R.B."/>
            <person name="Feldmann K.A."/>
        </authorList>
    </citation>
    <scope>NUCLEOTIDE SEQUENCE</scope>
</reference>
<name>B6UG54_MAIZE</name>
<dbReference type="EMBL" id="EU976219">
    <property type="protein sequence ID" value="ACG48337.1"/>
    <property type="molecule type" value="mRNA"/>
</dbReference>
<proteinExistence type="evidence at transcript level"/>
<organism evidence="1">
    <name type="scientific">Zea mays</name>
    <name type="common">Maize</name>
    <dbReference type="NCBI Taxonomy" id="4577"/>
    <lineage>
        <taxon>Eukaryota</taxon>
        <taxon>Viridiplantae</taxon>
        <taxon>Streptophyta</taxon>
        <taxon>Embryophyta</taxon>
        <taxon>Tracheophyta</taxon>
        <taxon>Spermatophyta</taxon>
        <taxon>Magnoliopsida</taxon>
        <taxon>Liliopsida</taxon>
        <taxon>Poales</taxon>
        <taxon>Poaceae</taxon>
        <taxon>PACMAD clade</taxon>
        <taxon>Panicoideae</taxon>
        <taxon>Andropogonodae</taxon>
        <taxon>Andropogoneae</taxon>
        <taxon>Tripsacinae</taxon>
        <taxon>Zea</taxon>
    </lineage>
</organism>
<evidence type="ECO:0000313" key="1">
    <source>
        <dbReference type="EMBL" id="ACG48337.1"/>
    </source>
</evidence>
<protein>
    <submittedName>
        <fullName evidence="1">Uncharacterized protein</fullName>
    </submittedName>
</protein>